<dbReference type="PROSITE" id="PS50110">
    <property type="entry name" value="RESPONSE_REGULATORY"/>
    <property type="match status" value="1"/>
</dbReference>
<feature type="modified residue" description="4-aspartylphosphate" evidence="1">
    <location>
        <position position="54"/>
    </location>
</feature>
<dbReference type="SUPFAM" id="SSF53167">
    <property type="entry name" value="Purine and uridine phosphorylases"/>
    <property type="match status" value="1"/>
</dbReference>
<keyword evidence="1" id="KW-0597">Phosphoprotein</keyword>
<organism evidence="3 4">
    <name type="scientific">Marinobacter oulmenensis</name>
    <dbReference type="NCBI Taxonomy" id="643747"/>
    <lineage>
        <taxon>Bacteria</taxon>
        <taxon>Pseudomonadati</taxon>
        <taxon>Pseudomonadota</taxon>
        <taxon>Gammaproteobacteria</taxon>
        <taxon>Pseudomonadales</taxon>
        <taxon>Marinobacteraceae</taxon>
        <taxon>Marinobacter</taxon>
    </lineage>
</organism>
<dbReference type="Gene3D" id="3.40.50.1580">
    <property type="entry name" value="Nucleoside phosphorylase domain"/>
    <property type="match status" value="1"/>
</dbReference>
<evidence type="ECO:0000259" key="2">
    <source>
        <dbReference type="PROSITE" id="PS50110"/>
    </source>
</evidence>
<dbReference type="GO" id="GO:0009116">
    <property type="term" value="P:nucleoside metabolic process"/>
    <property type="evidence" value="ECO:0007669"/>
    <property type="project" value="InterPro"/>
</dbReference>
<name>A0A840UCT7_9GAMM</name>
<evidence type="ECO:0000313" key="4">
    <source>
        <dbReference type="Proteomes" id="UP000591735"/>
    </source>
</evidence>
<dbReference type="GO" id="GO:0008930">
    <property type="term" value="F:methylthioadenosine nucleosidase activity"/>
    <property type="evidence" value="ECO:0007669"/>
    <property type="project" value="TreeGrafter"/>
</dbReference>
<accession>A0A840UCT7</accession>
<feature type="domain" description="Response regulatory" evidence="2">
    <location>
        <begin position="2"/>
        <end position="127"/>
    </location>
</feature>
<comment type="caution">
    <text evidence="3">The sequence shown here is derived from an EMBL/GenBank/DDBJ whole genome shotgun (WGS) entry which is preliminary data.</text>
</comment>
<dbReference type="Proteomes" id="UP000591735">
    <property type="component" value="Unassembled WGS sequence"/>
</dbReference>
<sequence length="406" mass="45223">MKILIVDDDVRRYAKLTESLGDRGVGREDIKIVPCVHDARHELEAVHYDLLVLDLLVSLWPEQDPDLQHSIDLLFQITEGDFLKKPGHIIGITGDMEFSSEAIKNFDDYTWRVVEYSESNDDWVNQINHCIDYLLSRNNIGEPSIPAHQIDVAIVCALHSPEYDQVVALDWNWTAPRPLDDITFVQEGHFFSNGKKITVCATYTSRMGMVSTALKTASIINLLRPKIVGMCGICAGVRGKTQMGDILFADPAWDFQSGKRVGDSENTSFSIAPHQLQADSGIRSHVEQLRAHRSEFVNMADGFKDAPRIPDLHIGPVASGSAVLADGEVVEEIKKQHRNLIGVEMEIYGLFAAVDGSSLPKPKMFALKSVCDFADPDKSDNNQVFAAYTSAQTVRLLLERFGDRLV</sequence>
<gene>
    <name evidence="3" type="ORF">HNR38_001003</name>
</gene>
<reference evidence="3 4" key="1">
    <citation type="submission" date="2020-08" db="EMBL/GenBank/DDBJ databases">
        <title>Genomic Encyclopedia of Type Strains, Phase IV (KMG-IV): sequencing the most valuable type-strain genomes for metagenomic binning, comparative biology and taxonomic classification.</title>
        <authorList>
            <person name="Goeker M."/>
        </authorList>
    </citation>
    <scope>NUCLEOTIDE SEQUENCE [LARGE SCALE GENOMIC DNA]</scope>
    <source>
        <strain evidence="3 4">DSM 22359</strain>
    </source>
</reference>
<dbReference type="InterPro" id="IPR035994">
    <property type="entry name" value="Nucleoside_phosphorylase_sf"/>
</dbReference>
<protein>
    <submittedName>
        <fullName evidence="3">Nucleoside phosphorylase</fullName>
    </submittedName>
</protein>
<dbReference type="GO" id="GO:0005829">
    <property type="term" value="C:cytosol"/>
    <property type="evidence" value="ECO:0007669"/>
    <property type="project" value="TreeGrafter"/>
</dbReference>
<dbReference type="PANTHER" id="PTHR46832:SF1">
    <property type="entry name" value="5'-METHYLTHIOADENOSINE_S-ADENOSYLHOMOCYSTEINE NUCLEOSIDASE"/>
    <property type="match status" value="1"/>
</dbReference>
<dbReference type="GO" id="GO:0008782">
    <property type="term" value="F:adenosylhomocysteine nucleosidase activity"/>
    <property type="evidence" value="ECO:0007669"/>
    <property type="project" value="TreeGrafter"/>
</dbReference>
<dbReference type="RefSeq" id="WP_183700409.1">
    <property type="nucleotide sequence ID" value="NZ_JACHFE010000002.1"/>
</dbReference>
<keyword evidence="4" id="KW-1185">Reference proteome</keyword>
<dbReference type="PANTHER" id="PTHR46832">
    <property type="entry name" value="5'-METHYLTHIOADENOSINE/S-ADENOSYLHOMOCYSTEINE NUCLEOSIDASE"/>
    <property type="match status" value="1"/>
</dbReference>
<evidence type="ECO:0000256" key="1">
    <source>
        <dbReference type="PROSITE-ProRule" id="PRU00169"/>
    </source>
</evidence>
<dbReference type="EMBL" id="JACHFE010000002">
    <property type="protein sequence ID" value="MBB5320531.1"/>
    <property type="molecule type" value="Genomic_DNA"/>
</dbReference>
<dbReference type="InterPro" id="IPR001789">
    <property type="entry name" value="Sig_transdc_resp-reg_receiver"/>
</dbReference>
<dbReference type="GO" id="GO:0019284">
    <property type="term" value="P:L-methionine salvage from S-adenosylmethionine"/>
    <property type="evidence" value="ECO:0007669"/>
    <property type="project" value="TreeGrafter"/>
</dbReference>
<dbReference type="InterPro" id="IPR000845">
    <property type="entry name" value="Nucleoside_phosphorylase_d"/>
</dbReference>
<proteinExistence type="predicted"/>
<dbReference type="AlphaFoldDB" id="A0A840UCT7"/>
<dbReference type="Pfam" id="PF01048">
    <property type="entry name" value="PNP_UDP_1"/>
    <property type="match status" value="1"/>
</dbReference>
<evidence type="ECO:0000313" key="3">
    <source>
        <dbReference type="EMBL" id="MBB5320531.1"/>
    </source>
</evidence>
<dbReference type="GO" id="GO:0000160">
    <property type="term" value="P:phosphorelay signal transduction system"/>
    <property type="evidence" value="ECO:0007669"/>
    <property type="project" value="InterPro"/>
</dbReference>